<organism evidence="6 7">
    <name type="scientific">Geovibrio thiophilus</name>
    <dbReference type="NCBI Taxonomy" id="139438"/>
    <lineage>
        <taxon>Bacteria</taxon>
        <taxon>Pseudomonadati</taxon>
        <taxon>Deferribacterota</taxon>
        <taxon>Deferribacteres</taxon>
        <taxon>Deferribacterales</taxon>
        <taxon>Geovibrionaceae</taxon>
        <taxon>Geovibrio</taxon>
    </lineage>
</organism>
<dbReference type="InterPro" id="IPR001020">
    <property type="entry name" value="PTS_HPr_His_P_site"/>
</dbReference>
<dbReference type="KEGG" id="gtl:EP073_06440"/>
<dbReference type="PANTHER" id="PTHR33705">
    <property type="entry name" value="PHOSPHOCARRIER PROTEIN HPR"/>
    <property type="match status" value="1"/>
</dbReference>
<dbReference type="NCBIfam" id="TIGR01003">
    <property type="entry name" value="PTS_HPr_family"/>
    <property type="match status" value="1"/>
</dbReference>
<dbReference type="EMBL" id="CP035108">
    <property type="protein sequence ID" value="QAR33058.1"/>
    <property type="molecule type" value="Genomic_DNA"/>
</dbReference>
<dbReference type="PROSITE" id="PS51350">
    <property type="entry name" value="PTS_HPR_DOM"/>
    <property type="match status" value="1"/>
</dbReference>
<sequence>MQLLNKKLEIVNELGLHARAAANLVKVAEKFSCDIKVKKDGFEVNGKSIMGLMMLAAQKGSFIEIIANGTDADEAVCAIENLVADRFGEGK</sequence>
<gene>
    <name evidence="6" type="ORF">EP073_06440</name>
</gene>
<dbReference type="InterPro" id="IPR000032">
    <property type="entry name" value="HPr-like"/>
</dbReference>
<dbReference type="SUPFAM" id="SSF55594">
    <property type="entry name" value="HPr-like"/>
    <property type="match status" value="1"/>
</dbReference>
<evidence type="ECO:0000256" key="4">
    <source>
        <dbReference type="ARBA" id="ARBA00022683"/>
    </source>
</evidence>
<dbReference type="OrthoDB" id="9809047at2"/>
<comment type="similarity">
    <text evidence="2">Belongs to the HPr family.</text>
</comment>
<comment type="subcellular location">
    <subcellularLocation>
        <location evidence="1">Cytoplasm</location>
    </subcellularLocation>
</comment>
<dbReference type="Proteomes" id="UP000287502">
    <property type="component" value="Chromosome"/>
</dbReference>
<feature type="domain" description="HPr" evidence="5">
    <location>
        <begin position="3"/>
        <end position="90"/>
    </location>
</feature>
<proteinExistence type="inferred from homology"/>
<dbReference type="AlphaFoldDB" id="A0A410JYC8"/>
<keyword evidence="3" id="KW-0963">Cytoplasm</keyword>
<dbReference type="CDD" id="cd00367">
    <property type="entry name" value="PTS-HPr_like"/>
    <property type="match status" value="1"/>
</dbReference>
<dbReference type="GO" id="GO:0009401">
    <property type="term" value="P:phosphoenolpyruvate-dependent sugar phosphotransferase system"/>
    <property type="evidence" value="ECO:0007669"/>
    <property type="project" value="UniProtKB-KW"/>
</dbReference>
<dbReference type="Gene3D" id="3.30.1340.10">
    <property type="entry name" value="HPr-like"/>
    <property type="match status" value="1"/>
</dbReference>
<evidence type="ECO:0000256" key="3">
    <source>
        <dbReference type="ARBA" id="ARBA00022490"/>
    </source>
</evidence>
<evidence type="ECO:0000259" key="5">
    <source>
        <dbReference type="PROSITE" id="PS51350"/>
    </source>
</evidence>
<dbReference type="RefSeq" id="WP_128466344.1">
    <property type="nucleotide sequence ID" value="NZ_CP035108.1"/>
</dbReference>
<dbReference type="InterPro" id="IPR035895">
    <property type="entry name" value="HPr-like_sf"/>
</dbReference>
<name>A0A410JYC8_9BACT</name>
<protein>
    <submittedName>
        <fullName evidence="6">HPr family phosphocarrier protein</fullName>
    </submittedName>
</protein>
<dbReference type="PRINTS" id="PR00107">
    <property type="entry name" value="PHOSPHOCPHPR"/>
</dbReference>
<evidence type="ECO:0000256" key="2">
    <source>
        <dbReference type="ARBA" id="ARBA00010736"/>
    </source>
</evidence>
<reference evidence="6 7" key="1">
    <citation type="submission" date="2019-01" db="EMBL/GenBank/DDBJ databases">
        <title>Geovibrio thiophilus DSM 11263, complete genome.</title>
        <authorList>
            <person name="Spring S."/>
            <person name="Bunk B."/>
            <person name="Sproer C."/>
        </authorList>
    </citation>
    <scope>NUCLEOTIDE SEQUENCE [LARGE SCALE GENOMIC DNA]</scope>
    <source>
        <strain evidence="6 7">DSM 11263</strain>
    </source>
</reference>
<dbReference type="Pfam" id="PF00381">
    <property type="entry name" value="PTS-HPr"/>
    <property type="match status" value="1"/>
</dbReference>
<dbReference type="InterPro" id="IPR050399">
    <property type="entry name" value="HPr"/>
</dbReference>
<keyword evidence="7" id="KW-1185">Reference proteome</keyword>
<keyword evidence="4" id="KW-0598">Phosphotransferase system</keyword>
<evidence type="ECO:0000313" key="6">
    <source>
        <dbReference type="EMBL" id="QAR33058.1"/>
    </source>
</evidence>
<evidence type="ECO:0000313" key="7">
    <source>
        <dbReference type="Proteomes" id="UP000287502"/>
    </source>
</evidence>
<dbReference type="GO" id="GO:0005737">
    <property type="term" value="C:cytoplasm"/>
    <property type="evidence" value="ECO:0007669"/>
    <property type="project" value="UniProtKB-SubCell"/>
</dbReference>
<evidence type="ECO:0000256" key="1">
    <source>
        <dbReference type="ARBA" id="ARBA00004496"/>
    </source>
</evidence>
<accession>A0A410JYC8</accession>
<dbReference type="PANTHER" id="PTHR33705:SF2">
    <property type="entry name" value="PHOSPHOCARRIER PROTEIN NPR"/>
    <property type="match status" value="1"/>
</dbReference>
<dbReference type="PROSITE" id="PS00369">
    <property type="entry name" value="PTS_HPR_HIS"/>
    <property type="match status" value="1"/>
</dbReference>